<dbReference type="EMBL" id="LPWG01000010">
    <property type="protein sequence ID" value="ODS00200.1"/>
    <property type="molecule type" value="Genomic_DNA"/>
</dbReference>
<dbReference type="PROSITE" id="PS00531">
    <property type="entry name" value="RNASE_T2_2"/>
    <property type="match status" value="1"/>
</dbReference>
<evidence type="ECO:0000256" key="3">
    <source>
        <dbReference type="SAM" id="SignalP"/>
    </source>
</evidence>
<dbReference type="InterPro" id="IPR001568">
    <property type="entry name" value="RNase_T2-like"/>
</dbReference>
<organism evidence="4 5">
    <name type="scientific">Methyloceanibacter methanicus</name>
    <dbReference type="NCBI Taxonomy" id="1774968"/>
    <lineage>
        <taxon>Bacteria</taxon>
        <taxon>Pseudomonadati</taxon>
        <taxon>Pseudomonadota</taxon>
        <taxon>Alphaproteobacteria</taxon>
        <taxon>Hyphomicrobiales</taxon>
        <taxon>Hyphomicrobiaceae</taxon>
        <taxon>Methyloceanibacter</taxon>
    </lineage>
</organism>
<dbReference type="PANTHER" id="PTHR11240:SF22">
    <property type="entry name" value="RIBONUCLEASE T2"/>
    <property type="match status" value="1"/>
</dbReference>
<sequence length="233" mass="26171">MGRRSARLCVLALAACLLCLVSARAYDGGRPQAFRHADPGDFDYYTLVLSWSPTHCLTEGRRRGDDQCETDRGADFVLHGLWPQYDVGWPEDCYRGRRPWIPSDVIQTMDGIMPDKGVVIHEYKTHGTCSGLSPSAYFAAARKAYEHVTIPRALDDPATQRFLSPTKIEDEFLAANAWLQPDMIAVTCRRGNLFDVRICFSPDLEPRACGANIDQERLCPLRRIAVPPARSDR</sequence>
<dbReference type="GO" id="GO:0006401">
    <property type="term" value="P:RNA catabolic process"/>
    <property type="evidence" value="ECO:0007669"/>
    <property type="project" value="TreeGrafter"/>
</dbReference>
<dbReference type="GO" id="GO:0033897">
    <property type="term" value="F:ribonuclease T2 activity"/>
    <property type="evidence" value="ECO:0007669"/>
    <property type="project" value="InterPro"/>
</dbReference>
<keyword evidence="3" id="KW-0732">Signal</keyword>
<dbReference type="PROSITE" id="PS00530">
    <property type="entry name" value="RNASE_T2_1"/>
    <property type="match status" value="1"/>
</dbReference>
<dbReference type="SUPFAM" id="SSF55895">
    <property type="entry name" value="Ribonuclease Rh-like"/>
    <property type="match status" value="1"/>
</dbReference>
<dbReference type="Proteomes" id="UP000094501">
    <property type="component" value="Unassembled WGS sequence"/>
</dbReference>
<protein>
    <submittedName>
        <fullName evidence="4">Uncharacterized protein</fullName>
    </submittedName>
</protein>
<dbReference type="STRING" id="1774968.AUC68_03610"/>
<dbReference type="PANTHER" id="PTHR11240">
    <property type="entry name" value="RIBONUCLEASE T2"/>
    <property type="match status" value="1"/>
</dbReference>
<keyword evidence="5" id="KW-1185">Reference proteome</keyword>
<dbReference type="Gene3D" id="3.90.730.10">
    <property type="entry name" value="Ribonuclease T2-like"/>
    <property type="match status" value="1"/>
</dbReference>
<dbReference type="RefSeq" id="WP_083240513.1">
    <property type="nucleotide sequence ID" value="NZ_LPWG01000010.1"/>
</dbReference>
<dbReference type="InterPro" id="IPR036430">
    <property type="entry name" value="RNase_T2-like_sf"/>
</dbReference>
<accession>A0A1E3W383</accession>
<dbReference type="InterPro" id="IPR018188">
    <property type="entry name" value="RNase_T2_His_AS_1"/>
</dbReference>
<dbReference type="GO" id="GO:0003723">
    <property type="term" value="F:RNA binding"/>
    <property type="evidence" value="ECO:0007669"/>
    <property type="project" value="InterPro"/>
</dbReference>
<dbReference type="CDD" id="cd01062">
    <property type="entry name" value="RNase_T2_prok"/>
    <property type="match status" value="1"/>
</dbReference>
<proteinExistence type="inferred from homology"/>
<name>A0A1E3W383_9HYPH</name>
<evidence type="ECO:0000313" key="5">
    <source>
        <dbReference type="Proteomes" id="UP000094501"/>
    </source>
</evidence>
<dbReference type="InterPro" id="IPR039378">
    <property type="entry name" value="RNase_T2_prok"/>
</dbReference>
<gene>
    <name evidence="4" type="ORF">AUC68_03610</name>
</gene>
<evidence type="ECO:0000256" key="1">
    <source>
        <dbReference type="ARBA" id="ARBA00007469"/>
    </source>
</evidence>
<feature type="signal peptide" evidence="3">
    <location>
        <begin position="1"/>
        <end position="25"/>
    </location>
</feature>
<reference evidence="4 5" key="1">
    <citation type="journal article" date="2016" name="Environ. Microbiol.">
        <title>New Methyloceanibacter diversity from North Sea sediments includes methanotroph containing solely the soluble methane monooxygenase.</title>
        <authorList>
            <person name="Vekeman B."/>
            <person name="Kerckhof F.M."/>
            <person name="Cremers G."/>
            <person name="de Vos P."/>
            <person name="Vandamme P."/>
            <person name="Boon N."/>
            <person name="Op den Camp H.J."/>
            <person name="Heylen K."/>
        </authorList>
    </citation>
    <scope>NUCLEOTIDE SEQUENCE [LARGE SCALE GENOMIC DNA]</scope>
    <source>
        <strain evidence="4 5">R-67174</strain>
    </source>
</reference>
<comment type="caution">
    <text evidence="4">The sequence shown here is derived from an EMBL/GenBank/DDBJ whole genome shotgun (WGS) entry which is preliminary data.</text>
</comment>
<feature type="chain" id="PRO_5009138909" evidence="3">
    <location>
        <begin position="26"/>
        <end position="233"/>
    </location>
</feature>
<evidence type="ECO:0000313" key="4">
    <source>
        <dbReference type="EMBL" id="ODS00200.1"/>
    </source>
</evidence>
<dbReference type="Pfam" id="PF00445">
    <property type="entry name" value="Ribonuclease_T2"/>
    <property type="match status" value="1"/>
</dbReference>
<comment type="similarity">
    <text evidence="1 2">Belongs to the RNase T2 family.</text>
</comment>
<dbReference type="InterPro" id="IPR033130">
    <property type="entry name" value="RNase_T2_His_AS_2"/>
</dbReference>
<evidence type="ECO:0000256" key="2">
    <source>
        <dbReference type="RuleBase" id="RU004328"/>
    </source>
</evidence>
<dbReference type="OrthoDB" id="4720638at2"/>
<dbReference type="AlphaFoldDB" id="A0A1E3W383"/>